<dbReference type="RefSeq" id="WP_354619414.1">
    <property type="nucleotide sequence ID" value="NZ_JBEWYP010000010.1"/>
</dbReference>
<evidence type="ECO:0000313" key="2">
    <source>
        <dbReference type="EMBL" id="MET7030621.1"/>
    </source>
</evidence>
<dbReference type="GO" id="GO:0016787">
    <property type="term" value="F:hydrolase activity"/>
    <property type="evidence" value="ECO:0007669"/>
    <property type="project" value="UniProtKB-KW"/>
</dbReference>
<dbReference type="Pfam" id="PF13354">
    <property type="entry name" value="Beta-lactamase2"/>
    <property type="match status" value="1"/>
</dbReference>
<sequence>MNHKYLFAFWILLTTFSCKEDTSSPPVDPLAYVLQSNHPNIKRVMDSISKYEVQIRLTTVTRRNDSVILGDHDFQTNAENYFYPASTVKLPIAVLALEKLNENDTLTMDTRFFVEGDTITTTFAEEIIKIFAVSDNDAYNRLFEFLGTDEINSRLENKGIAPIRISHRLSTENADRTTTRPLVVYLNDSTLMNRTRSYNKAPRPLSLNSIKKGRGYYDDDGELIMEPFDFSLKNYYPIEAQHAVLKRIMFPELFSKKEQFHINKEQRQRLLKAMSVLPREVGYNVKEFYDSYGKFFMYGDTKDLIPKAPKIYNKVGYAYGALTDCAYIKDTKNDVEFLITATILVNEDGIFNDDQYEYESVGIPFLAELGRELYQLQLSINNGTYGTTDL</sequence>
<keyword evidence="3" id="KW-1185">Reference proteome</keyword>
<name>A0ABV2TZB3_9FLAO</name>
<dbReference type="InterPro" id="IPR012338">
    <property type="entry name" value="Beta-lactam/transpept-like"/>
</dbReference>
<dbReference type="EMBL" id="JBEWYP010000010">
    <property type="protein sequence ID" value="MET7030621.1"/>
    <property type="molecule type" value="Genomic_DNA"/>
</dbReference>
<feature type="domain" description="Beta-lactamase class A catalytic" evidence="1">
    <location>
        <begin position="73"/>
        <end position="332"/>
    </location>
</feature>
<dbReference type="Proteomes" id="UP001549773">
    <property type="component" value="Unassembled WGS sequence"/>
</dbReference>
<dbReference type="PROSITE" id="PS51257">
    <property type="entry name" value="PROKAR_LIPOPROTEIN"/>
    <property type="match status" value="1"/>
</dbReference>
<comment type="caution">
    <text evidence="2">The sequence shown here is derived from an EMBL/GenBank/DDBJ whole genome shotgun (WGS) entry which is preliminary data.</text>
</comment>
<reference evidence="2 3" key="1">
    <citation type="submission" date="2024-07" db="EMBL/GenBank/DDBJ databases">
        <title>The genome sequence of type strain Sediminicola luteus GDMCC 1.2596T.</title>
        <authorList>
            <person name="Liu Y."/>
        </authorList>
    </citation>
    <scope>NUCLEOTIDE SEQUENCE [LARGE SCALE GENOMIC DNA]</scope>
    <source>
        <strain evidence="2 3">GDMCC 1.2596</strain>
    </source>
</reference>
<keyword evidence="2" id="KW-0378">Hydrolase</keyword>
<accession>A0ABV2TZB3</accession>
<dbReference type="InterPro" id="IPR045155">
    <property type="entry name" value="Beta-lactam_cat"/>
</dbReference>
<dbReference type="Gene3D" id="3.40.710.10">
    <property type="entry name" value="DD-peptidase/beta-lactamase superfamily"/>
    <property type="match status" value="1"/>
</dbReference>
<evidence type="ECO:0000313" key="3">
    <source>
        <dbReference type="Proteomes" id="UP001549773"/>
    </source>
</evidence>
<proteinExistence type="predicted"/>
<gene>
    <name evidence="2" type="ORF">ABXZ32_14535</name>
</gene>
<dbReference type="SUPFAM" id="SSF56601">
    <property type="entry name" value="beta-lactamase/transpeptidase-like"/>
    <property type="match status" value="1"/>
</dbReference>
<evidence type="ECO:0000259" key="1">
    <source>
        <dbReference type="Pfam" id="PF13354"/>
    </source>
</evidence>
<organism evidence="2 3">
    <name type="scientific">Sediminicola luteus</name>
    <dbReference type="NCBI Taxonomy" id="319238"/>
    <lineage>
        <taxon>Bacteria</taxon>
        <taxon>Pseudomonadati</taxon>
        <taxon>Bacteroidota</taxon>
        <taxon>Flavobacteriia</taxon>
        <taxon>Flavobacteriales</taxon>
        <taxon>Flavobacteriaceae</taxon>
        <taxon>Sediminicola</taxon>
    </lineage>
</organism>
<protein>
    <submittedName>
        <fullName evidence="2">Serine hydrolase</fullName>
    </submittedName>
</protein>